<reference evidence="1 2" key="1">
    <citation type="submission" date="2019-11" db="EMBL/GenBank/DDBJ databases">
        <authorList>
            <person name="Dong K."/>
        </authorList>
    </citation>
    <scope>NUCLEOTIDE SEQUENCE [LARGE SCALE GENOMIC DNA]</scope>
    <source>
        <strain evidence="1 2">JCM 17370</strain>
    </source>
</reference>
<gene>
    <name evidence="1" type="ORF">GL279_01010</name>
</gene>
<dbReference type="EMBL" id="WMIF01000001">
    <property type="protein sequence ID" value="MTH33175.1"/>
    <property type="molecule type" value="Genomic_DNA"/>
</dbReference>
<name>A0A844GZF7_9RHOB</name>
<dbReference type="RefSeq" id="WP_170293891.1">
    <property type="nucleotide sequence ID" value="NZ_WMIF01000001.1"/>
</dbReference>
<protein>
    <submittedName>
        <fullName evidence="1">Uncharacterized protein</fullName>
    </submittedName>
</protein>
<organism evidence="1 2">
    <name type="scientific">Paracoccus limosus</name>
    <dbReference type="NCBI Taxonomy" id="913252"/>
    <lineage>
        <taxon>Bacteria</taxon>
        <taxon>Pseudomonadati</taxon>
        <taxon>Pseudomonadota</taxon>
        <taxon>Alphaproteobacteria</taxon>
        <taxon>Rhodobacterales</taxon>
        <taxon>Paracoccaceae</taxon>
        <taxon>Paracoccus</taxon>
    </lineage>
</organism>
<evidence type="ECO:0000313" key="2">
    <source>
        <dbReference type="Proteomes" id="UP000442533"/>
    </source>
</evidence>
<accession>A0A844GZF7</accession>
<proteinExistence type="predicted"/>
<evidence type="ECO:0000313" key="1">
    <source>
        <dbReference type="EMBL" id="MTH33175.1"/>
    </source>
</evidence>
<sequence length="45" mass="5013">MYATFKEKLSLMRGKLARVGLVVENVARFGGYRLVRLDAAADRAV</sequence>
<comment type="caution">
    <text evidence="1">The sequence shown here is derived from an EMBL/GenBank/DDBJ whole genome shotgun (WGS) entry which is preliminary data.</text>
</comment>
<dbReference type="AlphaFoldDB" id="A0A844GZF7"/>
<dbReference type="Proteomes" id="UP000442533">
    <property type="component" value="Unassembled WGS sequence"/>
</dbReference>
<keyword evidence="2" id="KW-1185">Reference proteome</keyword>